<keyword evidence="6" id="KW-0812">Transmembrane</keyword>
<reference evidence="8 9" key="1">
    <citation type="submission" date="2013-05" db="EMBL/GenBank/DDBJ databases">
        <title>Genome assembly of Chondromyces apiculatus DSM 436.</title>
        <authorList>
            <person name="Sharma G."/>
            <person name="Khatri I."/>
            <person name="Kaur C."/>
            <person name="Mayilraj S."/>
            <person name="Subramanian S."/>
        </authorList>
    </citation>
    <scope>NUCLEOTIDE SEQUENCE [LARGE SCALE GENOMIC DNA]</scope>
    <source>
        <strain evidence="8 9">DSM 436</strain>
    </source>
</reference>
<proteinExistence type="predicted"/>
<keyword evidence="8" id="KW-0723">Serine/threonine-protein kinase</keyword>
<evidence type="ECO:0000256" key="2">
    <source>
        <dbReference type="ARBA" id="ARBA00022741"/>
    </source>
</evidence>
<dbReference type="STRING" id="1192034.CAP_7190"/>
<dbReference type="Gene3D" id="1.10.510.10">
    <property type="entry name" value="Transferase(Phosphotransferase) domain 1"/>
    <property type="match status" value="1"/>
</dbReference>
<feature type="domain" description="Protein kinase" evidence="7">
    <location>
        <begin position="19"/>
        <end position="295"/>
    </location>
</feature>
<feature type="compositionally biased region" description="Low complexity" evidence="5">
    <location>
        <begin position="551"/>
        <end position="565"/>
    </location>
</feature>
<name>A0A017SZK6_9BACT</name>
<dbReference type="RefSeq" id="WP_052376390.1">
    <property type="nucleotide sequence ID" value="NZ_ASRX01000061.1"/>
</dbReference>
<evidence type="ECO:0000256" key="4">
    <source>
        <dbReference type="ARBA" id="ARBA00022840"/>
    </source>
</evidence>
<dbReference type="PROSITE" id="PS50011">
    <property type="entry name" value="PROTEIN_KINASE_DOM"/>
    <property type="match status" value="1"/>
</dbReference>
<keyword evidence="4" id="KW-0067">ATP-binding</keyword>
<evidence type="ECO:0000313" key="8">
    <source>
        <dbReference type="EMBL" id="EYF02419.1"/>
    </source>
</evidence>
<dbReference type="Proteomes" id="UP000019678">
    <property type="component" value="Unassembled WGS sequence"/>
</dbReference>
<comment type="caution">
    <text evidence="8">The sequence shown here is derived from an EMBL/GenBank/DDBJ whole genome shotgun (WGS) entry which is preliminary data.</text>
</comment>
<dbReference type="AlphaFoldDB" id="A0A017SZK6"/>
<dbReference type="InterPro" id="IPR000719">
    <property type="entry name" value="Prot_kinase_dom"/>
</dbReference>
<accession>A0A017SZK6</accession>
<evidence type="ECO:0000256" key="6">
    <source>
        <dbReference type="SAM" id="Phobius"/>
    </source>
</evidence>
<keyword evidence="6" id="KW-0472">Membrane</keyword>
<dbReference type="CDD" id="cd14014">
    <property type="entry name" value="STKc_PknB_like"/>
    <property type="match status" value="1"/>
</dbReference>
<dbReference type="SUPFAM" id="SSF56112">
    <property type="entry name" value="Protein kinase-like (PK-like)"/>
    <property type="match status" value="1"/>
</dbReference>
<dbReference type="Pfam" id="PF00069">
    <property type="entry name" value="Pkinase"/>
    <property type="match status" value="1"/>
</dbReference>
<feature type="region of interest" description="Disordered" evidence="5">
    <location>
        <begin position="379"/>
        <end position="399"/>
    </location>
</feature>
<dbReference type="EMBL" id="ASRX01000061">
    <property type="protein sequence ID" value="EYF02419.1"/>
    <property type="molecule type" value="Genomic_DNA"/>
</dbReference>
<dbReference type="OrthoDB" id="9801841at2"/>
<evidence type="ECO:0000256" key="1">
    <source>
        <dbReference type="ARBA" id="ARBA00022679"/>
    </source>
</evidence>
<keyword evidence="1" id="KW-0808">Transferase</keyword>
<sequence>MPQVKFLDPSDARRRLDRYELIGEIASGGMASVFLARLGGAGGFQRFVAIKRLHPHLASEAEFIEMFLDEARLAAGIHHPHVVPILEVGTTEAGYYLVMEYIEGDTMARVLARAASGGKMVPRSVVVRILLDALAGLHAAHELTGADGKPVQLVHRDCSPQNILVGVDGCTRLTDFGVARAMSRLSSTRPDRMKGKLAYMSPEQTRGGQMDRRSDLFAMGAVLWESLAGRRLFKADSEGATLSRIMNDPIPKLRDAAPSAPAMLEAVCARALERDLAKRYQSAAEMAEALEAAALEGLPEGVASPKQVAATMRELLGQEIAAQRESVRVWLQHESSNAGAEARPWGDLVDPGRGVPSIPAAASSVSSAVSKIIPVALPDDPAPEAAPRQHPSLTPGSMTMASRVPTVTVNVRRSRGRGWMAGVAAAVLLVGGGLTAWSALRRSSASTQAVASGPPVAASAAMPVAPAAPAVAPAALRNEAPGVAAAPENAAQPAAEAAAVNAAPPASASAEVLGPSGASAPTALAPVPSSEAPRGGASPQGGSRWTPPRPKAATPEPKAATPAPASDMANPYR</sequence>
<dbReference type="Gene3D" id="3.30.200.20">
    <property type="entry name" value="Phosphorylase Kinase, domain 1"/>
    <property type="match status" value="1"/>
</dbReference>
<evidence type="ECO:0000259" key="7">
    <source>
        <dbReference type="PROSITE" id="PS50011"/>
    </source>
</evidence>
<gene>
    <name evidence="8" type="ORF">CAP_7190</name>
</gene>
<feature type="transmembrane region" description="Helical" evidence="6">
    <location>
        <begin position="419"/>
        <end position="440"/>
    </location>
</feature>
<keyword evidence="9" id="KW-1185">Reference proteome</keyword>
<protein>
    <submittedName>
        <fullName evidence="8">Putative serine/threonine protein kinase</fullName>
    </submittedName>
</protein>
<organism evidence="8 9">
    <name type="scientific">Chondromyces apiculatus DSM 436</name>
    <dbReference type="NCBI Taxonomy" id="1192034"/>
    <lineage>
        <taxon>Bacteria</taxon>
        <taxon>Pseudomonadati</taxon>
        <taxon>Myxococcota</taxon>
        <taxon>Polyangia</taxon>
        <taxon>Polyangiales</taxon>
        <taxon>Polyangiaceae</taxon>
        <taxon>Chondromyces</taxon>
    </lineage>
</organism>
<dbReference type="InterPro" id="IPR011009">
    <property type="entry name" value="Kinase-like_dom_sf"/>
</dbReference>
<evidence type="ECO:0000256" key="5">
    <source>
        <dbReference type="SAM" id="MobiDB-lite"/>
    </source>
</evidence>
<keyword evidence="3 8" id="KW-0418">Kinase</keyword>
<dbReference type="GO" id="GO:0005524">
    <property type="term" value="F:ATP binding"/>
    <property type="evidence" value="ECO:0007669"/>
    <property type="project" value="UniProtKB-KW"/>
</dbReference>
<dbReference type="PANTHER" id="PTHR43289">
    <property type="entry name" value="MITOGEN-ACTIVATED PROTEIN KINASE KINASE KINASE 20-RELATED"/>
    <property type="match status" value="1"/>
</dbReference>
<dbReference type="GO" id="GO:0004674">
    <property type="term" value="F:protein serine/threonine kinase activity"/>
    <property type="evidence" value="ECO:0007669"/>
    <property type="project" value="UniProtKB-KW"/>
</dbReference>
<evidence type="ECO:0000256" key="3">
    <source>
        <dbReference type="ARBA" id="ARBA00022777"/>
    </source>
</evidence>
<keyword evidence="6" id="KW-1133">Transmembrane helix</keyword>
<feature type="region of interest" description="Disordered" evidence="5">
    <location>
        <begin position="508"/>
        <end position="573"/>
    </location>
</feature>
<dbReference type="eggNOG" id="COG0515">
    <property type="taxonomic scope" value="Bacteria"/>
</dbReference>
<keyword evidence="2" id="KW-0547">Nucleotide-binding</keyword>
<evidence type="ECO:0000313" key="9">
    <source>
        <dbReference type="Proteomes" id="UP000019678"/>
    </source>
</evidence>
<dbReference type="PANTHER" id="PTHR43289:SF6">
    <property type="entry name" value="SERINE_THREONINE-PROTEIN KINASE NEKL-3"/>
    <property type="match status" value="1"/>
</dbReference>